<sequence length="105" mass="12307">MHQIKVLNFTVWGVSILETLDIQEIYLYLAYGDYLNFKLLNNPNGEYSLASQTLNKLYHRGSSLFLVFDQFIKYICHSYDIMSDSLTISQPMQLFFFMLEDVSIS</sequence>
<evidence type="ECO:0000313" key="1">
    <source>
        <dbReference type="EMBL" id="CAL4078630.1"/>
    </source>
</evidence>
<organism evidence="1 2">
    <name type="scientific">Meganyctiphanes norvegica</name>
    <name type="common">Northern krill</name>
    <name type="synonym">Thysanopoda norvegica</name>
    <dbReference type="NCBI Taxonomy" id="48144"/>
    <lineage>
        <taxon>Eukaryota</taxon>
        <taxon>Metazoa</taxon>
        <taxon>Ecdysozoa</taxon>
        <taxon>Arthropoda</taxon>
        <taxon>Crustacea</taxon>
        <taxon>Multicrustacea</taxon>
        <taxon>Malacostraca</taxon>
        <taxon>Eumalacostraca</taxon>
        <taxon>Eucarida</taxon>
        <taxon>Euphausiacea</taxon>
        <taxon>Euphausiidae</taxon>
        <taxon>Meganyctiphanes</taxon>
    </lineage>
</organism>
<reference evidence="1 2" key="1">
    <citation type="submission" date="2024-05" db="EMBL/GenBank/DDBJ databases">
        <authorList>
            <person name="Wallberg A."/>
        </authorList>
    </citation>
    <scope>NUCLEOTIDE SEQUENCE [LARGE SCALE GENOMIC DNA]</scope>
</reference>
<evidence type="ECO:0000313" key="2">
    <source>
        <dbReference type="Proteomes" id="UP001497623"/>
    </source>
</evidence>
<evidence type="ECO:0008006" key="3">
    <source>
        <dbReference type="Google" id="ProtNLM"/>
    </source>
</evidence>
<proteinExistence type="predicted"/>
<comment type="caution">
    <text evidence="1">The sequence shown here is derived from an EMBL/GenBank/DDBJ whole genome shotgun (WGS) entry which is preliminary data.</text>
</comment>
<dbReference type="AlphaFoldDB" id="A0AAV2QBA2"/>
<accession>A0AAV2QBA2</accession>
<dbReference type="EMBL" id="CAXKWB010005480">
    <property type="protein sequence ID" value="CAL4078630.1"/>
    <property type="molecule type" value="Genomic_DNA"/>
</dbReference>
<dbReference type="Proteomes" id="UP001497623">
    <property type="component" value="Unassembled WGS sequence"/>
</dbReference>
<keyword evidence="2" id="KW-1185">Reference proteome</keyword>
<protein>
    <recommendedName>
        <fullName evidence="3">Maturase K</fullName>
    </recommendedName>
</protein>
<gene>
    <name evidence="1" type="ORF">MNOR_LOCUS10707</name>
</gene>
<name>A0AAV2QBA2_MEGNR</name>